<sequence>MDYCLGGESPAVLQLHKWGPSQFNMDLSEFREGFISPTRELLLLLSYQCEALLLPLVAGESVSNRVSEPLNDERLQCRSSAAFSSESWTEPSSTRRLHLESFYLCLVAMVLQCMLSVSLILMAEQLNLHLRTSLVRGGGLIGALPLHQLKI</sequence>
<dbReference type="GeneID" id="105120352"/>
<dbReference type="Proteomes" id="UP000694918">
    <property type="component" value="Unplaced"/>
</dbReference>
<feature type="transmembrane region" description="Helical" evidence="1">
    <location>
        <begin position="102"/>
        <end position="123"/>
    </location>
</feature>
<evidence type="ECO:0000256" key="1">
    <source>
        <dbReference type="SAM" id="Phobius"/>
    </source>
</evidence>
<keyword evidence="1" id="KW-1133">Transmembrane helix</keyword>
<accession>A0AAJ6TSK3</accession>
<dbReference type="AlphaFoldDB" id="A0AAJ6TSK3"/>
<dbReference type="RefSeq" id="XP_011016819.1">
    <property type="nucleotide sequence ID" value="XM_011018517.1"/>
</dbReference>
<proteinExistence type="predicted"/>
<organism evidence="2 3">
    <name type="scientific">Populus euphratica</name>
    <name type="common">Euphrates poplar</name>
    <dbReference type="NCBI Taxonomy" id="75702"/>
    <lineage>
        <taxon>Eukaryota</taxon>
        <taxon>Viridiplantae</taxon>
        <taxon>Streptophyta</taxon>
        <taxon>Embryophyta</taxon>
        <taxon>Tracheophyta</taxon>
        <taxon>Spermatophyta</taxon>
        <taxon>Magnoliopsida</taxon>
        <taxon>eudicotyledons</taxon>
        <taxon>Gunneridae</taxon>
        <taxon>Pentapetalae</taxon>
        <taxon>rosids</taxon>
        <taxon>fabids</taxon>
        <taxon>Malpighiales</taxon>
        <taxon>Salicaceae</taxon>
        <taxon>Saliceae</taxon>
        <taxon>Populus</taxon>
    </lineage>
</organism>
<keyword evidence="1" id="KW-0812">Transmembrane</keyword>
<dbReference type="KEGG" id="peu:105120352"/>
<evidence type="ECO:0000313" key="2">
    <source>
        <dbReference type="Proteomes" id="UP000694918"/>
    </source>
</evidence>
<name>A0AAJ6TSK3_POPEU</name>
<keyword evidence="2" id="KW-1185">Reference proteome</keyword>
<dbReference type="RefSeq" id="XP_011016818.1">
    <property type="nucleotide sequence ID" value="XM_011018516.1"/>
</dbReference>
<reference evidence="3 4" key="1">
    <citation type="submission" date="2025-04" db="UniProtKB">
        <authorList>
            <consortium name="RefSeq"/>
        </authorList>
    </citation>
    <scope>IDENTIFICATION</scope>
</reference>
<gene>
    <name evidence="3 4" type="primary">LOC105120352</name>
</gene>
<evidence type="ECO:0000313" key="4">
    <source>
        <dbReference type="RefSeq" id="XP_011016819.1"/>
    </source>
</evidence>
<evidence type="ECO:0000313" key="3">
    <source>
        <dbReference type="RefSeq" id="XP_011016818.1"/>
    </source>
</evidence>
<keyword evidence="1" id="KW-0472">Membrane</keyword>
<protein>
    <submittedName>
        <fullName evidence="3 4">Uncharacterized protein LOC105120352</fullName>
    </submittedName>
</protein>